<dbReference type="KEGG" id="dha:DEHA2E13882g"/>
<dbReference type="OrthoDB" id="88410at2759"/>
<dbReference type="OMA" id="MCKKASC"/>
<accession>Q6BPG1</accession>
<dbReference type="GeneID" id="2902770"/>
<dbReference type="AlphaFoldDB" id="Q6BPG1"/>
<keyword evidence="3" id="KW-1185">Reference proteome</keyword>
<name>Q6BPG1_DEBHA</name>
<evidence type="ECO:0000313" key="2">
    <source>
        <dbReference type="EMBL" id="CAG88151.1"/>
    </source>
</evidence>
<protein>
    <submittedName>
        <fullName evidence="2">DEHA2E13882p</fullName>
    </submittedName>
</protein>
<dbReference type="RefSeq" id="XP_459909.1">
    <property type="nucleotide sequence ID" value="XM_459909.1"/>
</dbReference>
<evidence type="ECO:0000313" key="3">
    <source>
        <dbReference type="Proteomes" id="UP000000599"/>
    </source>
</evidence>
<reference evidence="2 3" key="1">
    <citation type="journal article" date="2004" name="Nature">
        <title>Genome evolution in yeasts.</title>
        <authorList>
            <consortium name="Genolevures"/>
            <person name="Dujon B."/>
            <person name="Sherman D."/>
            <person name="Fischer G."/>
            <person name="Durrens P."/>
            <person name="Casaregola S."/>
            <person name="Lafontaine I."/>
            <person name="de Montigny J."/>
            <person name="Marck C."/>
            <person name="Neuveglise C."/>
            <person name="Talla E."/>
            <person name="Goffard N."/>
            <person name="Frangeul L."/>
            <person name="Aigle M."/>
            <person name="Anthouard V."/>
            <person name="Babour A."/>
            <person name="Barbe V."/>
            <person name="Barnay S."/>
            <person name="Blanchin S."/>
            <person name="Beckerich J.M."/>
            <person name="Beyne E."/>
            <person name="Bleykasten C."/>
            <person name="Boisrame A."/>
            <person name="Boyer J."/>
            <person name="Cattolico L."/>
            <person name="Confanioleri F."/>
            <person name="de Daruvar A."/>
            <person name="Despons L."/>
            <person name="Fabre E."/>
            <person name="Fairhead C."/>
            <person name="Ferry-Dumazet H."/>
            <person name="Groppi A."/>
            <person name="Hantraye F."/>
            <person name="Hennequin C."/>
            <person name="Jauniaux N."/>
            <person name="Joyet P."/>
            <person name="Kachouri R."/>
            <person name="Kerrest A."/>
            <person name="Koszul R."/>
            <person name="Lemaire M."/>
            <person name="Lesur I."/>
            <person name="Ma L."/>
            <person name="Muller H."/>
            <person name="Nicaud J.M."/>
            <person name="Nikolski M."/>
            <person name="Oztas S."/>
            <person name="Ozier-Kalogeropoulos O."/>
            <person name="Pellenz S."/>
            <person name="Potier S."/>
            <person name="Richard G.F."/>
            <person name="Straub M.L."/>
            <person name="Suleau A."/>
            <person name="Swennene D."/>
            <person name="Tekaia F."/>
            <person name="Wesolowski-Louvel M."/>
            <person name="Westhof E."/>
            <person name="Wirth B."/>
            <person name="Zeniou-Meyer M."/>
            <person name="Zivanovic I."/>
            <person name="Bolotin-Fukuhara M."/>
            <person name="Thierry A."/>
            <person name="Bouchier C."/>
            <person name="Caudron B."/>
            <person name="Scarpelli C."/>
            <person name="Gaillardin C."/>
            <person name="Weissenbach J."/>
            <person name="Wincker P."/>
            <person name="Souciet J.L."/>
        </authorList>
    </citation>
    <scope>NUCLEOTIDE SEQUENCE [LARGE SCALE GENOMIC DNA]</scope>
    <source>
        <strain evidence="3">ATCC 36239 / CBS 767 / BCRC 21394 / JCM 1990 / NBRC 0083 / IGC 2968</strain>
    </source>
</reference>
<dbReference type="Proteomes" id="UP000000599">
    <property type="component" value="Chromosome E"/>
</dbReference>
<sequence length="64" mass="7067">MCRGEICSICHYKSWTGCGNHIASVMDPTPKENWCTCEPIDDSTNTKYPPKAGTGFARKTTPDN</sequence>
<dbReference type="VEuPathDB" id="FungiDB:DEHA2E13882g"/>
<dbReference type="InParanoid" id="Q6BPG1"/>
<dbReference type="eggNOG" id="ENOG502SCRY">
    <property type="taxonomic scope" value="Eukaryota"/>
</dbReference>
<feature type="region of interest" description="Disordered" evidence="1">
    <location>
        <begin position="43"/>
        <end position="64"/>
    </location>
</feature>
<evidence type="ECO:0000256" key="1">
    <source>
        <dbReference type="SAM" id="MobiDB-lite"/>
    </source>
</evidence>
<dbReference type="HOGENOM" id="CLU_175850_0_1_1"/>
<gene>
    <name evidence="2" type="ordered locus">DEHA2E13882g</name>
</gene>
<dbReference type="EMBL" id="CR382137">
    <property type="protein sequence ID" value="CAG88151.1"/>
    <property type="molecule type" value="Genomic_DNA"/>
</dbReference>
<proteinExistence type="predicted"/>
<organism evidence="2 3">
    <name type="scientific">Debaryomyces hansenii (strain ATCC 36239 / CBS 767 / BCRC 21394 / JCM 1990 / NBRC 0083 / IGC 2968)</name>
    <name type="common">Yeast</name>
    <name type="synonym">Torulaspora hansenii</name>
    <dbReference type="NCBI Taxonomy" id="284592"/>
    <lineage>
        <taxon>Eukaryota</taxon>
        <taxon>Fungi</taxon>
        <taxon>Dikarya</taxon>
        <taxon>Ascomycota</taxon>
        <taxon>Saccharomycotina</taxon>
        <taxon>Pichiomycetes</taxon>
        <taxon>Debaryomycetaceae</taxon>
        <taxon>Debaryomyces</taxon>
    </lineage>
</organism>